<protein>
    <submittedName>
        <fullName evidence="2">Uncharacterized protein</fullName>
    </submittedName>
</protein>
<dbReference type="EMBL" id="RDBM01000031">
    <property type="protein sequence ID" value="TXS31365.1"/>
    <property type="molecule type" value="Genomic_DNA"/>
</dbReference>
<feature type="region of interest" description="Disordered" evidence="1">
    <location>
        <begin position="48"/>
        <end position="68"/>
    </location>
</feature>
<sequence>MRTRSRLDLIAFLAILTMGTLMTALGVSASSLATIFLALSGLYGAWTGTRHKPEQPHDTDKATSKPPA</sequence>
<reference evidence="2" key="1">
    <citation type="submission" date="2018-10" db="EMBL/GenBank/DDBJ databases">
        <authorList>
            <person name="Hariharan J."/>
            <person name="Choudoir M.J."/>
            <person name="Diebold P."/>
            <person name="Panke-Buisse K."/>
            <person name="Campbell A.N."/>
            <person name="Buckley D.H."/>
        </authorList>
    </citation>
    <scope>NUCLEOTIDE SEQUENCE</scope>
    <source>
        <strain evidence="2">Gb1</strain>
    </source>
</reference>
<evidence type="ECO:0000256" key="1">
    <source>
        <dbReference type="SAM" id="MobiDB-lite"/>
    </source>
</evidence>
<evidence type="ECO:0000313" key="2">
    <source>
        <dbReference type="EMBL" id="TXS31365.1"/>
    </source>
</evidence>
<accession>A0A652L5L4</accession>
<comment type="caution">
    <text evidence="2">The sequence shown here is derived from an EMBL/GenBank/DDBJ whole genome shotgun (WGS) entry which is preliminary data.</text>
</comment>
<dbReference type="AlphaFoldDB" id="A0A652L5L4"/>
<feature type="compositionally biased region" description="Basic and acidic residues" evidence="1">
    <location>
        <begin position="51"/>
        <end position="68"/>
    </location>
</feature>
<organism evidence="2">
    <name type="scientific">Streptomyces sp. gb1(2016)</name>
    <dbReference type="NCBI Taxonomy" id="1828321"/>
    <lineage>
        <taxon>Bacteria</taxon>
        <taxon>Bacillati</taxon>
        <taxon>Actinomycetota</taxon>
        <taxon>Actinomycetes</taxon>
        <taxon>Kitasatosporales</taxon>
        <taxon>Streptomycetaceae</taxon>
        <taxon>Streptomyces</taxon>
    </lineage>
</organism>
<dbReference type="RefSeq" id="WP_147983364.1">
    <property type="nucleotide sequence ID" value="NZ_RDBM01000031.1"/>
</dbReference>
<name>A0A652L5L4_9ACTN</name>
<proteinExistence type="predicted"/>
<gene>
    <name evidence="2" type="ORF">EAO74_09445</name>
</gene>